<comment type="caution">
    <text evidence="11">The sequence shown here is derived from an EMBL/GenBank/DDBJ whole genome shotgun (WGS) entry which is preliminary data.</text>
</comment>
<accession>A0A4R5LMU9</accession>
<feature type="domain" description="Acyl-CoA dehydrogenase/oxidase C-terminal" evidence="7">
    <location>
        <begin position="283"/>
        <end position="449"/>
    </location>
</feature>
<comment type="cofactor">
    <cofactor evidence="1 6">
        <name>FAD</name>
        <dbReference type="ChEBI" id="CHEBI:57692"/>
    </cofactor>
</comment>
<dbReference type="Pfam" id="PF12806">
    <property type="entry name" value="Acyl-CoA_dh_C"/>
    <property type="match status" value="1"/>
</dbReference>
<dbReference type="GO" id="GO:0016627">
    <property type="term" value="F:oxidoreductase activity, acting on the CH-CH group of donors"/>
    <property type="evidence" value="ECO:0007669"/>
    <property type="project" value="InterPro"/>
</dbReference>
<evidence type="ECO:0000256" key="4">
    <source>
        <dbReference type="ARBA" id="ARBA00022827"/>
    </source>
</evidence>
<evidence type="ECO:0000259" key="10">
    <source>
        <dbReference type="Pfam" id="PF12806"/>
    </source>
</evidence>
<evidence type="ECO:0000259" key="8">
    <source>
        <dbReference type="Pfam" id="PF02770"/>
    </source>
</evidence>
<dbReference type="PANTHER" id="PTHR42803:SF1">
    <property type="entry name" value="BROAD-SPECIFICITY LINEAR ACYL-COA DEHYDROGENASE FADE5"/>
    <property type="match status" value="1"/>
</dbReference>
<dbReference type="InterPro" id="IPR006091">
    <property type="entry name" value="Acyl-CoA_Oxase/DH_mid-dom"/>
</dbReference>
<keyword evidence="5 6" id="KW-0560">Oxidoreductase</keyword>
<dbReference type="Pfam" id="PF02770">
    <property type="entry name" value="Acyl-CoA_dh_M"/>
    <property type="match status" value="1"/>
</dbReference>
<dbReference type="InterPro" id="IPR025878">
    <property type="entry name" value="Acyl-CoA_dh-like_C_dom"/>
</dbReference>
<dbReference type="InterPro" id="IPR036250">
    <property type="entry name" value="AcylCo_DH-like_C"/>
</dbReference>
<evidence type="ECO:0000256" key="5">
    <source>
        <dbReference type="ARBA" id="ARBA00023002"/>
    </source>
</evidence>
<gene>
    <name evidence="11" type="ORF">E2F43_18600</name>
</gene>
<feature type="domain" description="Acyl-CoA dehydrogenase/oxidase N-terminal" evidence="9">
    <location>
        <begin position="39"/>
        <end position="155"/>
    </location>
</feature>
<dbReference type="GO" id="GO:0050660">
    <property type="term" value="F:flavin adenine dinucleotide binding"/>
    <property type="evidence" value="ECO:0007669"/>
    <property type="project" value="InterPro"/>
</dbReference>
<dbReference type="InterPro" id="IPR009075">
    <property type="entry name" value="AcylCo_DH/oxidase_C"/>
</dbReference>
<dbReference type="SUPFAM" id="SSF56645">
    <property type="entry name" value="Acyl-CoA dehydrogenase NM domain-like"/>
    <property type="match status" value="1"/>
</dbReference>
<evidence type="ECO:0000256" key="6">
    <source>
        <dbReference type="RuleBase" id="RU362125"/>
    </source>
</evidence>
<keyword evidence="4 6" id="KW-0274">FAD</keyword>
<evidence type="ECO:0000313" key="11">
    <source>
        <dbReference type="EMBL" id="TDG11396.1"/>
    </source>
</evidence>
<feature type="domain" description="Acetyl-CoA dehydrogenase-like C-terminal" evidence="10">
    <location>
        <begin position="467"/>
        <end position="611"/>
    </location>
</feature>
<keyword evidence="3 6" id="KW-0285">Flavoprotein</keyword>
<dbReference type="Gene3D" id="2.40.110.10">
    <property type="entry name" value="Butyryl-CoA Dehydrogenase, subunit A, domain 2"/>
    <property type="match status" value="1"/>
</dbReference>
<dbReference type="InterPro" id="IPR013786">
    <property type="entry name" value="AcylCoA_DH/ox_N"/>
</dbReference>
<dbReference type="Proteomes" id="UP000295554">
    <property type="component" value="Unassembled WGS sequence"/>
</dbReference>
<reference evidence="11 12" key="1">
    <citation type="submission" date="2019-03" db="EMBL/GenBank/DDBJ databases">
        <title>Seongchinamella monodicae gen. nov., sp. nov., a novel member of the Gammaproteobacteria isolated from a tidal mudflat of beach.</title>
        <authorList>
            <person name="Yang H.G."/>
            <person name="Kang J.W."/>
            <person name="Lee S.D."/>
        </authorList>
    </citation>
    <scope>NUCLEOTIDE SEQUENCE [LARGE SCALE GENOMIC DNA]</scope>
    <source>
        <strain evidence="11 12">GH4-78</strain>
    </source>
</reference>
<dbReference type="EMBL" id="SMSE01000006">
    <property type="protein sequence ID" value="TDG11396.1"/>
    <property type="molecule type" value="Genomic_DNA"/>
</dbReference>
<protein>
    <submittedName>
        <fullName evidence="11">Acyl-CoA dehydrogenase</fullName>
    </submittedName>
</protein>
<evidence type="ECO:0000256" key="3">
    <source>
        <dbReference type="ARBA" id="ARBA00022630"/>
    </source>
</evidence>
<organism evidence="11 12">
    <name type="scientific">Seongchinamella unica</name>
    <dbReference type="NCBI Taxonomy" id="2547392"/>
    <lineage>
        <taxon>Bacteria</taxon>
        <taxon>Pseudomonadati</taxon>
        <taxon>Pseudomonadota</taxon>
        <taxon>Gammaproteobacteria</taxon>
        <taxon>Cellvibrionales</taxon>
        <taxon>Halieaceae</taxon>
        <taxon>Seongchinamella</taxon>
    </lineage>
</organism>
<evidence type="ECO:0000256" key="2">
    <source>
        <dbReference type="ARBA" id="ARBA00009347"/>
    </source>
</evidence>
<dbReference type="SUPFAM" id="SSF47203">
    <property type="entry name" value="Acyl-CoA dehydrogenase C-terminal domain-like"/>
    <property type="match status" value="1"/>
</dbReference>
<evidence type="ECO:0000259" key="9">
    <source>
        <dbReference type="Pfam" id="PF02771"/>
    </source>
</evidence>
<dbReference type="OrthoDB" id="9807883at2"/>
<dbReference type="PANTHER" id="PTHR42803">
    <property type="entry name" value="ACYL-COA DEHYDROGENASE"/>
    <property type="match status" value="1"/>
</dbReference>
<evidence type="ECO:0000313" key="12">
    <source>
        <dbReference type="Proteomes" id="UP000295554"/>
    </source>
</evidence>
<evidence type="ECO:0000259" key="7">
    <source>
        <dbReference type="Pfam" id="PF00441"/>
    </source>
</evidence>
<feature type="domain" description="Acyl-CoA oxidase/dehydrogenase middle" evidence="8">
    <location>
        <begin position="160"/>
        <end position="268"/>
    </location>
</feature>
<dbReference type="Pfam" id="PF00441">
    <property type="entry name" value="Acyl-CoA_dh_1"/>
    <property type="match status" value="1"/>
</dbReference>
<dbReference type="AlphaFoldDB" id="A0A4R5LMU9"/>
<dbReference type="InterPro" id="IPR052166">
    <property type="entry name" value="Diverse_Acyl-CoA_DH"/>
</dbReference>
<proteinExistence type="inferred from homology"/>
<dbReference type="RefSeq" id="WP_133215559.1">
    <property type="nucleotide sequence ID" value="NZ_SMSE01000006.1"/>
</dbReference>
<comment type="similarity">
    <text evidence="2 6">Belongs to the acyl-CoA dehydrogenase family.</text>
</comment>
<dbReference type="InterPro" id="IPR046373">
    <property type="entry name" value="Acyl-CoA_Oxase/DH_mid-dom_sf"/>
</dbReference>
<dbReference type="Pfam" id="PF02771">
    <property type="entry name" value="Acyl-CoA_dh_N"/>
    <property type="match status" value="1"/>
</dbReference>
<name>A0A4R5LMU9_9GAMM</name>
<evidence type="ECO:0000256" key="1">
    <source>
        <dbReference type="ARBA" id="ARBA00001974"/>
    </source>
</evidence>
<keyword evidence="12" id="KW-1185">Reference proteome</keyword>
<dbReference type="InterPro" id="IPR037069">
    <property type="entry name" value="AcylCoA_DH/ox_N_sf"/>
</dbReference>
<dbReference type="Gene3D" id="1.10.540.10">
    <property type="entry name" value="Acyl-CoA dehydrogenase/oxidase, N-terminal domain"/>
    <property type="match status" value="1"/>
</dbReference>
<dbReference type="InterPro" id="IPR009100">
    <property type="entry name" value="AcylCoA_DH/oxidase_NM_dom_sf"/>
</dbReference>
<sequence>MGLLVDRRDQAFVLYEMLGLESFFNNPKYGDQSKDVYDMTLDLVEKIAMEEALPQLALGDREGAQFREGNVIVPEGFKKLHAIMNESGLFLLHQPPEHGGMGFPYVMDIAVREHTVFNMAFTLYPEAALGAADLIATFGTDEQKEKYMAPMLAGKWGGTMVLTEPAAGSDVGALKTKAIPQPDGSYRIKGSKIFITAGENDLFENIVHPVLARIEGDPEGTGGISIFLVPKYHVNADGSLGERNDMCATGIEHKMGLKASATCSLSFGDRSECYGELLGEPRNGMRIMFQMMNGARIGMGLQGTGTASAAYLHALNYAKERMQGADLANMSNPQAPRVPIINHPDVRRMLLWMKSHVEGMRALLYFSAWADDKSKMEEGDEARTWKGIVDLLVPVVKAYCTDVGFKVTEQAIQIYGGYGYTQEYPVEQLMRDLKIGSIYEGTNGIQSLDLVGRKLSLDNGKPFAALVAKMRETVADADESLQQLAAIVGDAVATLEDTARFFADCHQQGKPQNPIIKAYPFLNLFGNVSLGWFHLWQADLAAKQLAGIYADAGVEATDTAATHGLAADNAEAAFYLGKVKSATYYIRNILPEAKMQGELIQNGDLSILEIPDASFG</sequence>
<dbReference type="Gene3D" id="1.20.140.10">
    <property type="entry name" value="Butyryl-CoA Dehydrogenase, subunit A, domain 3"/>
    <property type="match status" value="1"/>
</dbReference>